<organism evidence="1 2">
    <name type="scientific">Eupransor demetentiae</name>
    <dbReference type="NCBI Taxonomy" id="3109584"/>
    <lineage>
        <taxon>Bacteria</taxon>
        <taxon>Bacillati</taxon>
        <taxon>Bacillota</taxon>
        <taxon>Bacilli</taxon>
        <taxon>Lactobacillales</taxon>
        <taxon>Lactobacillaceae</taxon>
        <taxon>Eupransor</taxon>
    </lineage>
</organism>
<evidence type="ECO:0000313" key="2">
    <source>
        <dbReference type="Proteomes" id="UP001314241"/>
    </source>
</evidence>
<sequence length="40" mass="4475">MFSINFPHFLPGSSNTTHVSNSNNSPLANVFSFFLRLFGK</sequence>
<dbReference type="EMBL" id="CAWVOH010000004">
    <property type="protein sequence ID" value="CAK8054841.1"/>
    <property type="molecule type" value="Genomic_DNA"/>
</dbReference>
<name>A0ABM9N6N1_9LACO</name>
<reference evidence="1 2" key="1">
    <citation type="submission" date="2024-01" db="EMBL/GenBank/DDBJ databases">
        <authorList>
            <person name="Botero Cardona J."/>
        </authorList>
    </citation>
    <scope>NUCLEOTIDE SEQUENCE [LARGE SCALE GENOMIC DNA]</scope>
    <source>
        <strain evidence="1 2">LMG 33000</strain>
    </source>
</reference>
<proteinExistence type="predicted"/>
<evidence type="ECO:0000313" key="1">
    <source>
        <dbReference type="EMBL" id="CAK8054841.1"/>
    </source>
</evidence>
<dbReference type="RefSeq" id="WP_349642387.1">
    <property type="nucleotide sequence ID" value="NZ_CAWVOH010000004.1"/>
</dbReference>
<keyword evidence="2" id="KW-1185">Reference proteome</keyword>
<dbReference type="Proteomes" id="UP001314241">
    <property type="component" value="Unassembled WGS sequence"/>
</dbReference>
<gene>
    <name evidence="1" type="ORF">R54876_GBNLAHCA_01424</name>
</gene>
<protein>
    <submittedName>
        <fullName evidence="1">Uncharacterized protein</fullName>
    </submittedName>
</protein>
<comment type="caution">
    <text evidence="1">The sequence shown here is derived from an EMBL/GenBank/DDBJ whole genome shotgun (WGS) entry which is preliminary data.</text>
</comment>
<accession>A0ABM9N6N1</accession>